<dbReference type="PROSITE" id="PS00217">
    <property type="entry name" value="SUGAR_TRANSPORT_2"/>
    <property type="match status" value="1"/>
</dbReference>
<dbReference type="GO" id="GO:1990539">
    <property type="term" value="P:fructose import across plasma membrane"/>
    <property type="evidence" value="ECO:0007669"/>
    <property type="project" value="UniProtKB-ARBA"/>
</dbReference>
<feature type="transmembrane region" description="Helical" evidence="9">
    <location>
        <begin position="483"/>
        <end position="503"/>
    </location>
</feature>
<dbReference type="InterPro" id="IPR005829">
    <property type="entry name" value="Sugar_transporter_CS"/>
</dbReference>
<feature type="transmembrane region" description="Helical" evidence="9">
    <location>
        <begin position="384"/>
        <end position="402"/>
    </location>
</feature>
<evidence type="ECO:0000256" key="4">
    <source>
        <dbReference type="ARBA" id="ARBA00022692"/>
    </source>
</evidence>
<feature type="transmembrane region" description="Helical" evidence="9">
    <location>
        <begin position="414"/>
        <end position="442"/>
    </location>
</feature>
<dbReference type="PROSITE" id="PS50850">
    <property type="entry name" value="MFS"/>
    <property type="match status" value="1"/>
</dbReference>
<keyword evidence="12" id="KW-1185">Reference proteome</keyword>
<gene>
    <name evidence="11" type="ORF">niasHT_000530</name>
</gene>
<feature type="domain" description="Major facilitator superfamily (MFS) profile" evidence="10">
    <location>
        <begin position="59"/>
        <end position="507"/>
    </location>
</feature>
<dbReference type="InterPro" id="IPR045263">
    <property type="entry name" value="GLUT"/>
</dbReference>
<reference evidence="11 12" key="1">
    <citation type="submission" date="2024-10" db="EMBL/GenBank/DDBJ databases">
        <authorList>
            <person name="Kim D."/>
        </authorList>
    </citation>
    <scope>NUCLEOTIDE SEQUENCE [LARGE SCALE GENOMIC DNA]</scope>
    <source>
        <strain evidence="11">BH-2024</strain>
    </source>
</reference>
<feature type="transmembrane region" description="Helical" evidence="9">
    <location>
        <begin position="55"/>
        <end position="76"/>
    </location>
</feature>
<keyword evidence="6 9" id="KW-0472">Membrane</keyword>
<evidence type="ECO:0000256" key="5">
    <source>
        <dbReference type="ARBA" id="ARBA00022989"/>
    </source>
</evidence>
<dbReference type="InterPro" id="IPR005828">
    <property type="entry name" value="MFS_sugar_transport-like"/>
</dbReference>
<dbReference type="InterPro" id="IPR020846">
    <property type="entry name" value="MFS_dom"/>
</dbReference>
<dbReference type="EMBL" id="JBICBT010000141">
    <property type="protein sequence ID" value="KAL3122311.1"/>
    <property type="molecule type" value="Genomic_DNA"/>
</dbReference>
<evidence type="ECO:0000313" key="12">
    <source>
        <dbReference type="Proteomes" id="UP001620626"/>
    </source>
</evidence>
<dbReference type="NCBIfam" id="TIGR00879">
    <property type="entry name" value="SP"/>
    <property type="match status" value="1"/>
</dbReference>
<keyword evidence="4 9" id="KW-0812">Transmembrane</keyword>
<evidence type="ECO:0000256" key="7">
    <source>
        <dbReference type="RuleBase" id="RU003346"/>
    </source>
</evidence>
<dbReference type="Pfam" id="PF00083">
    <property type="entry name" value="Sugar_tr"/>
    <property type="match status" value="1"/>
</dbReference>
<dbReference type="Gene3D" id="1.20.1250.20">
    <property type="entry name" value="MFS general substrate transporter like domains"/>
    <property type="match status" value="1"/>
</dbReference>
<keyword evidence="2 7" id="KW-0813">Transport</keyword>
<dbReference type="PANTHER" id="PTHR23503:SF8">
    <property type="entry name" value="FACILITATED GLUCOSE TRANSPORTER PROTEIN 1"/>
    <property type="match status" value="1"/>
</dbReference>
<keyword evidence="5 9" id="KW-1133">Transmembrane helix</keyword>
<feature type="region of interest" description="Disordered" evidence="8">
    <location>
        <begin position="23"/>
        <end position="46"/>
    </location>
</feature>
<dbReference type="AlphaFoldDB" id="A0ABD2M470"/>
<feature type="transmembrane region" description="Helical" evidence="9">
    <location>
        <begin position="143"/>
        <end position="162"/>
    </location>
</feature>
<feature type="transmembrane region" description="Helical" evidence="9">
    <location>
        <begin position="315"/>
        <end position="341"/>
    </location>
</feature>
<dbReference type="SUPFAM" id="SSF103473">
    <property type="entry name" value="MFS general substrate transporter"/>
    <property type="match status" value="1"/>
</dbReference>
<feature type="transmembrane region" description="Helical" evidence="9">
    <location>
        <begin position="168"/>
        <end position="192"/>
    </location>
</feature>
<dbReference type="InterPro" id="IPR003663">
    <property type="entry name" value="Sugar/inositol_transpt"/>
</dbReference>
<dbReference type="GO" id="GO:0005353">
    <property type="term" value="F:fructose transmembrane transporter activity"/>
    <property type="evidence" value="ECO:0007669"/>
    <property type="project" value="UniProtKB-ARBA"/>
</dbReference>
<evidence type="ECO:0000256" key="3">
    <source>
        <dbReference type="ARBA" id="ARBA00022475"/>
    </source>
</evidence>
<feature type="transmembrane region" description="Helical" evidence="9">
    <location>
        <begin position="110"/>
        <end position="131"/>
    </location>
</feature>
<feature type="transmembrane region" description="Helical" evidence="9">
    <location>
        <begin position="454"/>
        <end position="477"/>
    </location>
</feature>
<dbReference type="PANTHER" id="PTHR23503">
    <property type="entry name" value="SOLUTE CARRIER FAMILY 2"/>
    <property type="match status" value="1"/>
</dbReference>
<comment type="similarity">
    <text evidence="7">Belongs to the major facilitator superfamily. Sugar transporter (TC 2.A.1.1) family.</text>
</comment>
<proteinExistence type="inferred from homology"/>
<feature type="transmembrane region" description="Helical" evidence="9">
    <location>
        <begin position="234"/>
        <end position="255"/>
    </location>
</feature>
<feature type="transmembrane region" description="Helical" evidence="9">
    <location>
        <begin position="353"/>
        <end position="377"/>
    </location>
</feature>
<dbReference type="FunFam" id="1.20.1250.20:FF:001511">
    <property type="entry name" value="Solute carrier family 2, facilitated glucose transporter member 5"/>
    <property type="match status" value="1"/>
</dbReference>
<dbReference type="PRINTS" id="PR00171">
    <property type="entry name" value="SUGRTRNSPORT"/>
</dbReference>
<evidence type="ECO:0000313" key="11">
    <source>
        <dbReference type="EMBL" id="KAL3122311.1"/>
    </source>
</evidence>
<evidence type="ECO:0000256" key="1">
    <source>
        <dbReference type="ARBA" id="ARBA00004651"/>
    </source>
</evidence>
<organism evidence="11 12">
    <name type="scientific">Heterodera trifolii</name>
    <dbReference type="NCBI Taxonomy" id="157864"/>
    <lineage>
        <taxon>Eukaryota</taxon>
        <taxon>Metazoa</taxon>
        <taxon>Ecdysozoa</taxon>
        <taxon>Nematoda</taxon>
        <taxon>Chromadorea</taxon>
        <taxon>Rhabditida</taxon>
        <taxon>Tylenchina</taxon>
        <taxon>Tylenchomorpha</taxon>
        <taxon>Tylenchoidea</taxon>
        <taxon>Heteroderidae</taxon>
        <taxon>Heteroderinae</taxon>
        <taxon>Heterodera</taxon>
    </lineage>
</organism>
<evidence type="ECO:0000256" key="2">
    <source>
        <dbReference type="ARBA" id="ARBA00022448"/>
    </source>
</evidence>
<name>A0ABD2M470_9BILA</name>
<evidence type="ECO:0000259" key="10">
    <source>
        <dbReference type="PROSITE" id="PS50850"/>
    </source>
</evidence>
<dbReference type="GO" id="GO:0005886">
    <property type="term" value="C:plasma membrane"/>
    <property type="evidence" value="ECO:0007669"/>
    <property type="project" value="UniProtKB-SubCell"/>
</dbReference>
<keyword evidence="3" id="KW-1003">Cell membrane</keyword>
<protein>
    <recommendedName>
        <fullName evidence="10">Major facilitator superfamily (MFS) profile domain-containing protein</fullName>
    </recommendedName>
</protein>
<dbReference type="InterPro" id="IPR036259">
    <property type="entry name" value="MFS_trans_sf"/>
</dbReference>
<evidence type="ECO:0000256" key="8">
    <source>
        <dbReference type="SAM" id="MobiDB-lite"/>
    </source>
</evidence>
<sequence>MAETNLDKVVSTRDQEQREKLISKAKEGLVETTTEPDGSKRAPPPVKDGRYTKSLIFATLSIVFGSSFQFGFHIGATNIPGDHIQKWLNETHANLTGRPGEPIELSTSKLLMGTVSGCFALGGMIGGVSVGTVSDKFGRRKPLLFNNFVAAIAAVLLIFSTMPGTYYFLLYLGRFIIGINSGLNSGLAPMYLMELSPANLRGSLGSFPQLFVTIAILCSQLIGLPGVLGDADKWNYIFAFTFVPVIVQLCTLPFCPESPKYNLIVQGLKEEAENDLKKLRGDDDVRGEMEQMDAESIAIHSQPLVRWGNMFRAPLVWPLVLAMFMMVSQQLSGINAVMFYSSDIFKSAGLDKMWQNIATCIMGAVNVSMTVVSVYMVERSGRRTLHLVGLLGTCVTTALLAASMHISEMNNMKWFSYMSILFVQLFVIAFATGPGSIPWFYVSELFPSNARGNANSLAVLTNWSTNMLVVVLFPFLNGLFGKNVFFLFTLLLIVFILFAFKFCRRQRTKRWRKCRWRWTVCVAKNAPRGEDKRTNE</sequence>
<accession>A0ABD2M470</accession>
<dbReference type="Proteomes" id="UP001620626">
    <property type="component" value="Unassembled WGS sequence"/>
</dbReference>
<comment type="caution">
    <text evidence="11">The sequence shown here is derived from an EMBL/GenBank/DDBJ whole genome shotgun (WGS) entry which is preliminary data.</text>
</comment>
<evidence type="ECO:0000256" key="6">
    <source>
        <dbReference type="ARBA" id="ARBA00023136"/>
    </source>
</evidence>
<evidence type="ECO:0000256" key="9">
    <source>
        <dbReference type="SAM" id="Phobius"/>
    </source>
</evidence>
<feature type="transmembrane region" description="Helical" evidence="9">
    <location>
        <begin position="204"/>
        <end position="228"/>
    </location>
</feature>
<comment type="subcellular location">
    <subcellularLocation>
        <location evidence="1">Cell membrane</location>
        <topology evidence="1">Multi-pass membrane protein</topology>
    </subcellularLocation>
</comment>